<dbReference type="EMBL" id="CP119075">
    <property type="protein sequence ID" value="WED63144.1"/>
    <property type="molecule type" value="Genomic_DNA"/>
</dbReference>
<organism evidence="1 2">
    <name type="scientific">Synoicihabitans lomoniglobus</name>
    <dbReference type="NCBI Taxonomy" id="2909285"/>
    <lineage>
        <taxon>Bacteria</taxon>
        <taxon>Pseudomonadati</taxon>
        <taxon>Verrucomicrobiota</taxon>
        <taxon>Opitutia</taxon>
        <taxon>Opitutales</taxon>
        <taxon>Opitutaceae</taxon>
        <taxon>Synoicihabitans</taxon>
    </lineage>
</organism>
<evidence type="ECO:0000313" key="1">
    <source>
        <dbReference type="EMBL" id="WED63144.1"/>
    </source>
</evidence>
<evidence type="ECO:0008006" key="3">
    <source>
        <dbReference type="Google" id="ProtNLM"/>
    </source>
</evidence>
<proteinExistence type="predicted"/>
<dbReference type="PROSITE" id="PS51257">
    <property type="entry name" value="PROKAR_LIPOPROTEIN"/>
    <property type="match status" value="1"/>
</dbReference>
<accession>A0AAE9ZU72</accession>
<gene>
    <name evidence="1" type="ORF">PXH66_12465</name>
</gene>
<name>A0AAE9ZU72_9BACT</name>
<dbReference type="RefSeq" id="WP_330932021.1">
    <property type="nucleotide sequence ID" value="NZ_CP119075.1"/>
</dbReference>
<evidence type="ECO:0000313" key="2">
    <source>
        <dbReference type="Proteomes" id="UP001218638"/>
    </source>
</evidence>
<keyword evidence="2" id="KW-1185">Reference proteome</keyword>
<dbReference type="KEGG" id="slom:PXH66_12465"/>
<dbReference type="AlphaFoldDB" id="A0AAE9ZU72"/>
<sequence>MKTLIPVLALSLVGTGCAPEAPFHSEYRDHIANAETPDEKQYWEFAYRLKGVVEEEEVEKLVVVSDGIDQFEAWVMARLYLSETQGVCSDIALPVKEGRDWMIPTWVGRGGHESTPIYVDSISGQVRCEGFPSIDDPTAYMQALYDEQNRT</sequence>
<protein>
    <recommendedName>
        <fullName evidence="3">Lipoprotein</fullName>
    </recommendedName>
</protein>
<reference evidence="1" key="1">
    <citation type="submission" date="2023-03" db="EMBL/GenBank/DDBJ databases">
        <title>Lomoglobus Profundus gen. nov., sp. nov., a novel member of the phylum Verrucomicrobia, isolated from deep-marine sediment of South China Sea.</title>
        <authorList>
            <person name="Ahmad T."/>
            <person name="Ishaq S.E."/>
            <person name="Wang F."/>
        </authorList>
    </citation>
    <scope>NUCLEOTIDE SEQUENCE</scope>
    <source>
        <strain evidence="1">LMO-M01</strain>
    </source>
</reference>
<dbReference type="Proteomes" id="UP001218638">
    <property type="component" value="Chromosome"/>
</dbReference>